<proteinExistence type="inferred from homology"/>
<dbReference type="Proteomes" id="UP000254978">
    <property type="component" value="Unassembled WGS sequence"/>
</dbReference>
<evidence type="ECO:0000313" key="3">
    <source>
        <dbReference type="EMBL" id="STZ61456.1"/>
    </source>
</evidence>
<gene>
    <name evidence="3" type="ORF">NCTC10821_05010</name>
</gene>
<dbReference type="EMBL" id="UGQT01000001">
    <property type="protein sequence ID" value="STZ61456.1"/>
    <property type="molecule type" value="Genomic_DNA"/>
</dbReference>
<dbReference type="Gene3D" id="2.30.30.110">
    <property type="match status" value="1"/>
</dbReference>
<dbReference type="InterPro" id="IPR003477">
    <property type="entry name" value="PemK-like"/>
</dbReference>
<dbReference type="Pfam" id="PF02452">
    <property type="entry name" value="PemK_toxin"/>
    <property type="match status" value="1"/>
</dbReference>
<dbReference type="InterPro" id="IPR011067">
    <property type="entry name" value="Plasmid_toxin/cell-grow_inhib"/>
</dbReference>
<dbReference type="GO" id="GO:0003677">
    <property type="term" value="F:DNA binding"/>
    <property type="evidence" value="ECO:0007669"/>
    <property type="project" value="InterPro"/>
</dbReference>
<evidence type="ECO:0000256" key="1">
    <source>
        <dbReference type="ARBA" id="ARBA00007521"/>
    </source>
</evidence>
<name>A0A378TPA0_9MYCO</name>
<evidence type="ECO:0000256" key="2">
    <source>
        <dbReference type="ARBA" id="ARBA00022649"/>
    </source>
</evidence>
<protein>
    <submittedName>
        <fullName evidence="3">PemK-like protein</fullName>
    </submittedName>
</protein>
<evidence type="ECO:0000313" key="4">
    <source>
        <dbReference type="Proteomes" id="UP000254978"/>
    </source>
</evidence>
<dbReference type="SUPFAM" id="SSF50118">
    <property type="entry name" value="Cell growth inhibitor/plasmid maintenance toxic component"/>
    <property type="match status" value="1"/>
</dbReference>
<dbReference type="AlphaFoldDB" id="A0A378TPA0"/>
<organism evidence="3 4">
    <name type="scientific">Mycolicibacterium tokaiense</name>
    <dbReference type="NCBI Taxonomy" id="39695"/>
    <lineage>
        <taxon>Bacteria</taxon>
        <taxon>Bacillati</taxon>
        <taxon>Actinomycetota</taxon>
        <taxon>Actinomycetes</taxon>
        <taxon>Mycobacteriales</taxon>
        <taxon>Mycobacteriaceae</taxon>
        <taxon>Mycolicibacterium</taxon>
    </lineage>
</organism>
<comment type="similarity">
    <text evidence="1">Belongs to the PemK/MazF family.</text>
</comment>
<sequence length="216" mass="23911">MLLVMATQWKSFQQVLKAAEHVVFTEAPKIIKGLQNPQAVQRNISNGLQRGLAQGIKMGIDVLAANALEQQAAQKRAAIPAGRPVTSNAVPSAHRARKIVYAPDLDGRADPGEIVWTWVVFEDDPSRGKDRPVLVVGRDHKTLLGLMLSSQDHHAQDPEWIGIGAGPWDHDGRPSWVRLDRVLDVPEEGIRREGAILERTTFDLVAARLRAEYSWS</sequence>
<reference evidence="3 4" key="1">
    <citation type="submission" date="2018-06" db="EMBL/GenBank/DDBJ databases">
        <authorList>
            <consortium name="Pathogen Informatics"/>
            <person name="Doyle S."/>
        </authorList>
    </citation>
    <scope>NUCLEOTIDE SEQUENCE [LARGE SCALE GENOMIC DNA]</scope>
    <source>
        <strain evidence="3 4">NCTC10821</strain>
    </source>
</reference>
<accession>A0A378TPA0</accession>
<keyword evidence="2" id="KW-1277">Toxin-antitoxin system</keyword>
<keyword evidence="4" id="KW-1185">Reference proteome</keyword>